<dbReference type="AlphaFoldDB" id="A0A2V1HMS4"/>
<gene>
    <name evidence="3" type="ORF">DDQ50_07945</name>
</gene>
<feature type="region of interest" description="Disordered" evidence="1">
    <location>
        <begin position="1"/>
        <end position="34"/>
    </location>
</feature>
<feature type="compositionally biased region" description="Basic and acidic residues" evidence="1">
    <location>
        <begin position="14"/>
        <end position="24"/>
    </location>
</feature>
<dbReference type="Pfam" id="PF14030">
    <property type="entry name" value="DUF4245"/>
    <property type="match status" value="1"/>
</dbReference>
<sequence>MSREKPPAVVAELGRPETPEETAARKAQNSRNHRDRQTTRNLLYALIACLGLVALIVLIVPRSDTSIVPPVDYRAIAADAQPSLEATIIVPDVPADWVSNAAELRTGATDGVITWYIGFVTPSNDFVGMKQGLKANPSWLSTELKGSNATGTTDIDGLEWTVYDYREANDRGNLEYSLATTVDDTFFLVYGTADQTDAETLAAAITTQIGATE</sequence>
<dbReference type="InterPro" id="IPR025339">
    <property type="entry name" value="DUF4245"/>
</dbReference>
<comment type="caution">
    <text evidence="3">The sequence shown here is derived from an EMBL/GenBank/DDBJ whole genome shotgun (WGS) entry which is preliminary data.</text>
</comment>
<evidence type="ECO:0000256" key="1">
    <source>
        <dbReference type="SAM" id="MobiDB-lite"/>
    </source>
</evidence>
<dbReference type="Proteomes" id="UP000244893">
    <property type="component" value="Unassembled WGS sequence"/>
</dbReference>
<keyword evidence="4" id="KW-1185">Reference proteome</keyword>
<keyword evidence="2" id="KW-0812">Transmembrane</keyword>
<dbReference type="OrthoDB" id="4801970at2"/>
<protein>
    <submittedName>
        <fullName evidence="3">DUF4245 domain-containing protein</fullName>
    </submittedName>
</protein>
<dbReference type="RefSeq" id="WP_116756235.1">
    <property type="nucleotide sequence ID" value="NZ_JBHUEX010000001.1"/>
</dbReference>
<evidence type="ECO:0000313" key="4">
    <source>
        <dbReference type="Proteomes" id="UP000244893"/>
    </source>
</evidence>
<reference evidence="3 4" key="1">
    <citation type="submission" date="2018-05" db="EMBL/GenBank/DDBJ databases">
        <title>Amnibacterium sp. M8JJ-5, whole genome shotgun sequence.</title>
        <authorList>
            <person name="Tuo L."/>
        </authorList>
    </citation>
    <scope>NUCLEOTIDE SEQUENCE [LARGE SCALE GENOMIC DNA]</scope>
    <source>
        <strain evidence="3 4">M8JJ-5</strain>
    </source>
</reference>
<name>A0A2V1HMS4_9MICO</name>
<organism evidence="3 4">
    <name type="scientific">Amnibacterium flavum</name>
    <dbReference type="NCBI Taxonomy" id="2173173"/>
    <lineage>
        <taxon>Bacteria</taxon>
        <taxon>Bacillati</taxon>
        <taxon>Actinomycetota</taxon>
        <taxon>Actinomycetes</taxon>
        <taxon>Micrococcales</taxon>
        <taxon>Microbacteriaceae</taxon>
        <taxon>Amnibacterium</taxon>
    </lineage>
</organism>
<keyword evidence="2" id="KW-1133">Transmembrane helix</keyword>
<evidence type="ECO:0000313" key="3">
    <source>
        <dbReference type="EMBL" id="PVZ93721.1"/>
    </source>
</evidence>
<accession>A0A2V1HMS4</accession>
<evidence type="ECO:0000256" key="2">
    <source>
        <dbReference type="SAM" id="Phobius"/>
    </source>
</evidence>
<dbReference type="EMBL" id="QEOP01000002">
    <property type="protein sequence ID" value="PVZ93721.1"/>
    <property type="molecule type" value="Genomic_DNA"/>
</dbReference>
<keyword evidence="2" id="KW-0472">Membrane</keyword>
<feature type="transmembrane region" description="Helical" evidence="2">
    <location>
        <begin position="41"/>
        <end position="60"/>
    </location>
</feature>
<proteinExistence type="predicted"/>